<organism evidence="1 2">
    <name type="scientific">Candidatus Curtissbacteria bacterium GW2011_GWC1_44_33</name>
    <dbReference type="NCBI Taxonomy" id="1618413"/>
    <lineage>
        <taxon>Bacteria</taxon>
        <taxon>Candidatus Curtissiibacteriota</taxon>
    </lineage>
</organism>
<sequence>MWVDDDDPQLKEYRKIFNKNDHIKLFIKPRVGYLNFFVMMNFLAREASGNWLLLWNDDAYMDNPDWFRIFEDFVKKFKPATEPVVIDIWSQGVIVNNLFPIVSRAYIDILGHFALTPNCDDWVRIVARGGNISHDLLGIKPKHHKYSGENILKDKIYYEVERDRAEHKKVWNEKRRLFPPQLDEDIKKILKHKK</sequence>
<dbReference type="Proteomes" id="UP000033901">
    <property type="component" value="Unassembled WGS sequence"/>
</dbReference>
<name>A0A0G1M722_9BACT</name>
<proteinExistence type="predicted"/>
<dbReference type="EMBL" id="LCIZ01000004">
    <property type="protein sequence ID" value="KKT67714.1"/>
    <property type="molecule type" value="Genomic_DNA"/>
</dbReference>
<dbReference type="AlphaFoldDB" id="A0A0G1M722"/>
<evidence type="ECO:0000313" key="1">
    <source>
        <dbReference type="EMBL" id="KKT67714.1"/>
    </source>
</evidence>
<accession>A0A0G1M722</accession>
<comment type="caution">
    <text evidence="1">The sequence shown here is derived from an EMBL/GenBank/DDBJ whole genome shotgun (WGS) entry which is preliminary data.</text>
</comment>
<evidence type="ECO:0000313" key="2">
    <source>
        <dbReference type="Proteomes" id="UP000033901"/>
    </source>
</evidence>
<protein>
    <recommendedName>
        <fullName evidence="3">Glycosyltransferase 2-like domain-containing protein</fullName>
    </recommendedName>
</protein>
<reference evidence="1 2" key="1">
    <citation type="journal article" date="2015" name="Nature">
        <title>rRNA introns, odd ribosomes, and small enigmatic genomes across a large radiation of phyla.</title>
        <authorList>
            <person name="Brown C.T."/>
            <person name="Hug L.A."/>
            <person name="Thomas B.C."/>
            <person name="Sharon I."/>
            <person name="Castelle C.J."/>
            <person name="Singh A."/>
            <person name="Wilkins M.J."/>
            <person name="Williams K.H."/>
            <person name="Banfield J.F."/>
        </authorList>
    </citation>
    <scope>NUCLEOTIDE SEQUENCE [LARGE SCALE GENOMIC DNA]</scope>
</reference>
<gene>
    <name evidence="1" type="ORF">UW61_C0004G0005</name>
</gene>
<dbReference type="SUPFAM" id="SSF53448">
    <property type="entry name" value="Nucleotide-diphospho-sugar transferases"/>
    <property type="match status" value="1"/>
</dbReference>
<evidence type="ECO:0008006" key="3">
    <source>
        <dbReference type="Google" id="ProtNLM"/>
    </source>
</evidence>
<dbReference type="InterPro" id="IPR029044">
    <property type="entry name" value="Nucleotide-diphossugar_trans"/>
</dbReference>